<dbReference type="InterPro" id="IPR004045">
    <property type="entry name" value="Glutathione_S-Trfase_N"/>
</dbReference>
<dbReference type="AlphaFoldDB" id="A0A5M3PRU0"/>
<protein>
    <recommendedName>
        <fullName evidence="1">GST N-terminal domain-containing protein</fullName>
    </recommendedName>
</protein>
<dbReference type="EMBL" id="BGZH01000003">
    <property type="protein sequence ID" value="GBO85449.1"/>
    <property type="molecule type" value="Genomic_DNA"/>
</dbReference>
<feature type="domain" description="GST N-terminal" evidence="1">
    <location>
        <begin position="8"/>
        <end position="91"/>
    </location>
</feature>
<dbReference type="RefSeq" id="WP_083231897.1">
    <property type="nucleotide sequence ID" value="NZ_BGZH01000003.1"/>
</dbReference>
<dbReference type="InterPro" id="IPR002109">
    <property type="entry name" value="Glutaredoxin"/>
</dbReference>
<name>A0A5M3PRU0_9GAMM</name>
<evidence type="ECO:0000313" key="3">
    <source>
        <dbReference type="Proteomes" id="UP000340077"/>
    </source>
</evidence>
<evidence type="ECO:0000259" key="1">
    <source>
        <dbReference type="PROSITE" id="PS50404"/>
    </source>
</evidence>
<keyword evidence="3" id="KW-1185">Reference proteome</keyword>
<evidence type="ECO:0000313" key="2">
    <source>
        <dbReference type="EMBL" id="GBO85449.1"/>
    </source>
</evidence>
<dbReference type="PROSITE" id="PS51354">
    <property type="entry name" value="GLUTAREDOXIN_2"/>
    <property type="match status" value="1"/>
</dbReference>
<dbReference type="InterPro" id="IPR036249">
    <property type="entry name" value="Thioredoxin-like_sf"/>
</dbReference>
<dbReference type="SUPFAM" id="SSF52833">
    <property type="entry name" value="Thioredoxin-like"/>
    <property type="match status" value="1"/>
</dbReference>
<organism evidence="2 3">
    <name type="scientific">Marinobacter salsuginis</name>
    <dbReference type="NCBI Taxonomy" id="418719"/>
    <lineage>
        <taxon>Bacteria</taxon>
        <taxon>Pseudomonadati</taxon>
        <taxon>Pseudomonadota</taxon>
        <taxon>Gammaproteobacteria</taxon>
        <taxon>Pseudomonadales</taxon>
        <taxon>Marinobacteraceae</taxon>
        <taxon>Marinobacter</taxon>
    </lineage>
</organism>
<dbReference type="Proteomes" id="UP000340077">
    <property type="component" value="Unassembled WGS sequence"/>
</dbReference>
<gene>
    <name evidence="2" type="ORF">MS5N3_29000</name>
</gene>
<dbReference type="Gene3D" id="3.40.30.10">
    <property type="entry name" value="Glutaredoxin"/>
    <property type="match status" value="1"/>
</dbReference>
<sequence length="97" mass="11115">MSVSSQTTSFSLYHHRSCPFCAYTRSAMKPIDIEVEERDIVRNPAYRSELINGGGRAQVPCLRIESKGKVRWLYESQDIVRYLQRHAAQSADHNQTA</sequence>
<dbReference type="Pfam" id="PF00462">
    <property type="entry name" value="Glutaredoxin"/>
    <property type="match status" value="1"/>
</dbReference>
<proteinExistence type="predicted"/>
<dbReference type="PROSITE" id="PS50404">
    <property type="entry name" value="GST_NTER"/>
    <property type="match status" value="1"/>
</dbReference>
<accession>A0A5M3PRU0</accession>
<comment type="caution">
    <text evidence="2">The sequence shown here is derived from an EMBL/GenBank/DDBJ whole genome shotgun (WGS) entry which is preliminary data.</text>
</comment>
<reference evidence="2 3" key="1">
    <citation type="journal article" date="2019" name="J. Gen. Appl. Microbiol.">
        <title>Aerobic degradation of cis-dichloroethene by the marine bacterium Marinobacter salsuginis strain 5N-3.</title>
        <authorList>
            <person name="Inoue Y."/>
            <person name="Fukunaga Y."/>
            <person name="Katsumata H."/>
            <person name="Ohji S."/>
            <person name="Hosoyama A."/>
            <person name="Mori K."/>
            <person name="Ando K."/>
        </authorList>
    </citation>
    <scope>NUCLEOTIDE SEQUENCE [LARGE SCALE GENOMIC DNA]</scope>
    <source>
        <strain evidence="2 3">5N-3</strain>
    </source>
</reference>